<dbReference type="EMBL" id="MHCZ01000013">
    <property type="protein sequence ID" value="OGY30154.1"/>
    <property type="molecule type" value="Genomic_DNA"/>
</dbReference>
<proteinExistence type="predicted"/>
<comment type="caution">
    <text evidence="1">The sequence shown here is derived from an EMBL/GenBank/DDBJ whole genome shotgun (WGS) entry which is preliminary data.</text>
</comment>
<name>A0A1G1WR53_9BACT</name>
<dbReference type="AlphaFoldDB" id="A0A1G1WR53"/>
<dbReference type="Proteomes" id="UP000178068">
    <property type="component" value="Unassembled WGS sequence"/>
</dbReference>
<evidence type="ECO:0000313" key="2">
    <source>
        <dbReference type="Proteomes" id="UP000178068"/>
    </source>
</evidence>
<evidence type="ECO:0008006" key="3">
    <source>
        <dbReference type="Google" id="ProtNLM"/>
    </source>
</evidence>
<accession>A0A1G1WR53</accession>
<reference evidence="1 2" key="1">
    <citation type="journal article" date="2016" name="Nat. Commun.">
        <title>Thousands of microbial genomes shed light on interconnected biogeochemical processes in an aquifer system.</title>
        <authorList>
            <person name="Anantharaman K."/>
            <person name="Brown C.T."/>
            <person name="Hug L.A."/>
            <person name="Sharon I."/>
            <person name="Castelle C.J."/>
            <person name="Probst A.J."/>
            <person name="Thomas B.C."/>
            <person name="Singh A."/>
            <person name="Wilkins M.J."/>
            <person name="Karaoz U."/>
            <person name="Brodie E.L."/>
            <person name="Williams K.H."/>
            <person name="Hubbard S.S."/>
            <person name="Banfield J.F."/>
        </authorList>
    </citation>
    <scope>NUCLEOTIDE SEQUENCE [LARGE SCALE GENOMIC DNA]</scope>
</reference>
<gene>
    <name evidence="1" type="ORF">A3F35_00660</name>
</gene>
<protein>
    <recommendedName>
        <fullName evidence="3">Toxin HicA</fullName>
    </recommendedName>
</protein>
<organism evidence="1 2">
    <name type="scientific">Candidatus Woykebacteria bacterium RIFCSPHIGHO2_12_FULL_45_10</name>
    <dbReference type="NCBI Taxonomy" id="1802603"/>
    <lineage>
        <taxon>Bacteria</taxon>
        <taxon>Candidatus Woykeibacteriota</taxon>
    </lineage>
</organism>
<sequence length="86" mass="10168">MNREVPDFNARGFALALERLGFKDVGKGRHQYKFKHRNRLPITPGTRPFIVFPHDIRRDKNFQKALVRTLIRDWGFTEGEVFKALK</sequence>
<evidence type="ECO:0000313" key="1">
    <source>
        <dbReference type="EMBL" id="OGY30154.1"/>
    </source>
</evidence>